<dbReference type="EMBL" id="BARS01008679">
    <property type="protein sequence ID" value="GAF82295.1"/>
    <property type="molecule type" value="Genomic_DNA"/>
</dbReference>
<dbReference type="AlphaFoldDB" id="X0U1H2"/>
<protein>
    <submittedName>
        <fullName evidence="1">Uncharacterized protein</fullName>
    </submittedName>
</protein>
<sequence length="69" mass="7651">GEIIRFDTTPGAQYLVLPEGDSAPEPRRIVPEPADGHVSYRFTLPNGAVVSGDLGRRKQEPHKRLLENE</sequence>
<proteinExistence type="predicted"/>
<gene>
    <name evidence="1" type="ORF">S01H1_16491</name>
</gene>
<reference evidence="1" key="1">
    <citation type="journal article" date="2014" name="Front. Microbiol.">
        <title>High frequency of phylogenetically diverse reductive dehalogenase-homologous genes in deep subseafloor sedimentary metagenomes.</title>
        <authorList>
            <person name="Kawai M."/>
            <person name="Futagami T."/>
            <person name="Toyoda A."/>
            <person name="Takaki Y."/>
            <person name="Nishi S."/>
            <person name="Hori S."/>
            <person name="Arai W."/>
            <person name="Tsubouchi T."/>
            <person name="Morono Y."/>
            <person name="Uchiyama I."/>
            <person name="Ito T."/>
            <person name="Fujiyama A."/>
            <person name="Inagaki F."/>
            <person name="Takami H."/>
        </authorList>
    </citation>
    <scope>NUCLEOTIDE SEQUENCE</scope>
    <source>
        <strain evidence="1">Expedition CK06-06</strain>
    </source>
</reference>
<name>X0U1H2_9ZZZZ</name>
<comment type="caution">
    <text evidence="1">The sequence shown here is derived from an EMBL/GenBank/DDBJ whole genome shotgun (WGS) entry which is preliminary data.</text>
</comment>
<evidence type="ECO:0000313" key="1">
    <source>
        <dbReference type="EMBL" id="GAF82295.1"/>
    </source>
</evidence>
<organism evidence="1">
    <name type="scientific">marine sediment metagenome</name>
    <dbReference type="NCBI Taxonomy" id="412755"/>
    <lineage>
        <taxon>unclassified sequences</taxon>
        <taxon>metagenomes</taxon>
        <taxon>ecological metagenomes</taxon>
    </lineage>
</organism>
<accession>X0U1H2</accession>
<feature type="non-terminal residue" evidence="1">
    <location>
        <position position="1"/>
    </location>
</feature>